<dbReference type="InterPro" id="IPR003954">
    <property type="entry name" value="RRM_euk-type"/>
</dbReference>
<sequence length="629" mass="68438">MATQGQAAAGSASESGGSPAALAAAAAAAAAFPATSLYVGDLHESVQDAQLFDVFSQVGGVVSVRVCRDINSRKSLGYAYVNYNNQGDAARALELLNFTPINGKPIRIMYSNRDPSSRKSGTGNIFIKNLDKSIDNKALYDTFCAFGNILSCKIATDPSGESRGYGFVQFEKDESAQSAIDKLNGMLINDKKVFVGPFVRKQDRENVSSNIKFSNVYVKNLSDTVTDDELKEMFGKYGTITSAVVMRDSDGKSRCFGFVNFENADAAAQAVQELNGKIFNDKELYVGRAQKKSEREMELKEKFEKNVQEVAEKFQNTNLYLKNLEENIDDEKLRELFAEYGNITSCKVMRDSNGVSRGSGFVAFKSAEDANRALTEMNGKMVGSKPLYVALAQRKEDRKAKLQAQFSQMRPVAMAPSVGPRMPMFPPGVPGVGQQLFYGQPPPAFINPQAGFAFQQPQRPAGRRAGGMQQPMPMGGQQQVFPRGGRGYRYPTGRGMPDPGMHSVGAVMPPSYEMGGMPMREAAPQPVPIGALATALANAPPDQQRLMLGENLYPLVEQLEREQAAKVTGMLLEMDQTEVLHLLESPDALKAKVAEAMEVLRSAQHLQQSNVSTEQQLANLSLNDGVVSS</sequence>
<dbReference type="SUPFAM" id="SSF54928">
    <property type="entry name" value="RNA-binding domain, RBD"/>
    <property type="match status" value="2"/>
</dbReference>
<dbReference type="Gene3D" id="1.10.1900.10">
    <property type="entry name" value="c-terminal domain of poly(a) binding protein"/>
    <property type="match status" value="1"/>
</dbReference>
<keyword evidence="8 10" id="KW-0694">RNA-binding</keyword>
<keyword evidence="6" id="KW-0677">Repeat</keyword>
<keyword evidence="7" id="KW-0810">Translation regulation</keyword>
<dbReference type="GO" id="GO:0005737">
    <property type="term" value="C:cytoplasm"/>
    <property type="evidence" value="ECO:0007669"/>
    <property type="project" value="UniProtKB-SubCell"/>
</dbReference>
<comment type="function">
    <text evidence="11">Binds the poly(A) tail of mRNA.</text>
</comment>
<feature type="compositionally biased region" description="Low complexity" evidence="13">
    <location>
        <begin position="466"/>
        <end position="482"/>
    </location>
</feature>
<dbReference type="PROSITE" id="PS51309">
    <property type="entry name" value="PABC"/>
    <property type="match status" value="1"/>
</dbReference>
<keyword evidence="9" id="KW-0539">Nucleus</keyword>
<evidence type="ECO:0000313" key="14">
    <source>
        <dbReference type="EMBL" id="ONM20735.1"/>
    </source>
</evidence>
<keyword evidence="12" id="KW-0175">Coiled coil</keyword>
<evidence type="ECO:0000256" key="5">
    <source>
        <dbReference type="ARBA" id="ARBA00022581"/>
    </source>
</evidence>
<dbReference type="GO" id="GO:0006417">
    <property type="term" value="P:regulation of translation"/>
    <property type="evidence" value="ECO:0007669"/>
    <property type="project" value="UniProtKB-KW"/>
</dbReference>
<dbReference type="Pfam" id="PF00076">
    <property type="entry name" value="RRM_1"/>
    <property type="match status" value="4"/>
</dbReference>
<dbReference type="FunFam" id="3.30.70.330:FF:000411">
    <property type="entry name" value="Polyadenylate-binding protein"/>
    <property type="match status" value="1"/>
</dbReference>
<evidence type="ECO:0000256" key="8">
    <source>
        <dbReference type="ARBA" id="ARBA00022884"/>
    </source>
</evidence>
<evidence type="ECO:0000256" key="12">
    <source>
        <dbReference type="SAM" id="Coils"/>
    </source>
</evidence>
<proteinExistence type="inferred from homology"/>
<accession>A0A1D6ELH0</accession>
<dbReference type="CDD" id="cd12379">
    <property type="entry name" value="RRM2_I_PABPs"/>
    <property type="match status" value="1"/>
</dbReference>
<evidence type="ECO:0000256" key="11">
    <source>
        <dbReference type="RuleBase" id="RU362004"/>
    </source>
</evidence>
<dbReference type="InterPro" id="IPR036053">
    <property type="entry name" value="PABP-dom"/>
</dbReference>
<dbReference type="PROSITE" id="PS50102">
    <property type="entry name" value="RRM"/>
    <property type="match status" value="4"/>
</dbReference>
<dbReference type="AlphaFoldDB" id="A0A1D6ELH0"/>
<reference evidence="14" key="1">
    <citation type="submission" date="2015-12" db="EMBL/GenBank/DDBJ databases">
        <title>Update maize B73 reference genome by single molecule sequencing technologies.</title>
        <authorList>
            <consortium name="Maize Genome Sequencing Project"/>
            <person name="Ware D."/>
        </authorList>
    </citation>
    <scope>NUCLEOTIDE SEQUENCE [LARGE SCALE GENOMIC DNA]</scope>
    <source>
        <tissue evidence="14">Seedling</tissue>
    </source>
</reference>
<dbReference type="InterPro" id="IPR002004">
    <property type="entry name" value="PABP_HYD_C"/>
</dbReference>
<gene>
    <name evidence="14" type="ORF">ZEAMMB73_Zm00001d005276</name>
</gene>
<dbReference type="FunFam" id="3.30.70.330:FF:000003">
    <property type="entry name" value="Polyadenylate-binding protein"/>
    <property type="match status" value="1"/>
</dbReference>
<dbReference type="ExpressionAtlas" id="A0A1D6ELH0">
    <property type="expression patterns" value="baseline and differential"/>
</dbReference>
<dbReference type="Pfam" id="PF00658">
    <property type="entry name" value="MLLE"/>
    <property type="match status" value="1"/>
</dbReference>
<dbReference type="SMART" id="SM00517">
    <property type="entry name" value="PolyA"/>
    <property type="match status" value="1"/>
</dbReference>
<dbReference type="FunFam" id="3.30.70.330:FF:000239">
    <property type="entry name" value="Polyadenylate-binding protein"/>
    <property type="match status" value="1"/>
</dbReference>
<dbReference type="CDD" id="cd12378">
    <property type="entry name" value="RRM1_I_PABPs"/>
    <property type="match status" value="1"/>
</dbReference>
<evidence type="ECO:0000256" key="4">
    <source>
        <dbReference type="ARBA" id="ARBA00022490"/>
    </source>
</evidence>
<keyword evidence="5" id="KW-0945">Host-virus interaction</keyword>
<dbReference type="PANTHER" id="PTHR24012">
    <property type="entry name" value="RNA BINDING PROTEIN"/>
    <property type="match status" value="1"/>
</dbReference>
<dbReference type="CDD" id="cd12381">
    <property type="entry name" value="RRM4_I_PABPs"/>
    <property type="match status" value="1"/>
</dbReference>
<keyword evidence="4 11" id="KW-0963">Cytoplasm</keyword>
<dbReference type="SUPFAM" id="SSF63570">
    <property type="entry name" value="PABC (PABP) domain"/>
    <property type="match status" value="1"/>
</dbReference>
<feature type="coiled-coil region" evidence="12">
    <location>
        <begin position="293"/>
        <end position="327"/>
    </location>
</feature>
<dbReference type="InterPro" id="IPR034364">
    <property type="entry name" value="PABP_RRM1"/>
</dbReference>
<dbReference type="GO" id="GO:0003723">
    <property type="term" value="F:RNA binding"/>
    <property type="evidence" value="ECO:0007669"/>
    <property type="project" value="UniProtKB-UniRule"/>
</dbReference>
<dbReference type="Gene3D" id="3.30.70.330">
    <property type="match status" value="4"/>
</dbReference>
<dbReference type="InterPro" id="IPR012677">
    <property type="entry name" value="Nucleotide-bd_a/b_plait_sf"/>
</dbReference>
<organism evidence="14">
    <name type="scientific">Zea mays</name>
    <name type="common">Maize</name>
    <dbReference type="NCBI Taxonomy" id="4577"/>
    <lineage>
        <taxon>Eukaryota</taxon>
        <taxon>Viridiplantae</taxon>
        <taxon>Streptophyta</taxon>
        <taxon>Embryophyta</taxon>
        <taxon>Tracheophyta</taxon>
        <taxon>Spermatophyta</taxon>
        <taxon>Magnoliopsida</taxon>
        <taxon>Liliopsida</taxon>
        <taxon>Poales</taxon>
        <taxon>Poaceae</taxon>
        <taxon>PACMAD clade</taxon>
        <taxon>Panicoideae</taxon>
        <taxon>Andropogonodae</taxon>
        <taxon>Andropogoneae</taxon>
        <taxon>Tripsacinae</taxon>
        <taxon>Zea</taxon>
    </lineage>
</organism>
<dbReference type="InterPro" id="IPR000504">
    <property type="entry name" value="RRM_dom"/>
</dbReference>
<evidence type="ECO:0000256" key="7">
    <source>
        <dbReference type="ARBA" id="ARBA00022845"/>
    </source>
</evidence>
<feature type="region of interest" description="Disordered" evidence="13">
    <location>
        <begin position="459"/>
        <end position="482"/>
    </location>
</feature>
<dbReference type="GO" id="GO:0005634">
    <property type="term" value="C:nucleus"/>
    <property type="evidence" value="ECO:0007669"/>
    <property type="project" value="UniProtKB-SubCell"/>
</dbReference>
<dbReference type="InterPro" id="IPR045305">
    <property type="entry name" value="RRM2_I_PABPs"/>
</dbReference>
<dbReference type="SMART" id="SM00360">
    <property type="entry name" value="RRM"/>
    <property type="match status" value="4"/>
</dbReference>
<evidence type="ECO:0000256" key="3">
    <source>
        <dbReference type="ARBA" id="ARBA00008557"/>
    </source>
</evidence>
<dbReference type="CDD" id="cd12380">
    <property type="entry name" value="RRM3_I_PABPs"/>
    <property type="match status" value="1"/>
</dbReference>
<dbReference type="FunFam" id="3.30.70.330:FF:000217">
    <property type="entry name" value="Polyadenylate-binding protein"/>
    <property type="match status" value="1"/>
</dbReference>
<name>A0A1D6ELH0_MAIZE</name>
<evidence type="ECO:0000256" key="1">
    <source>
        <dbReference type="ARBA" id="ARBA00004123"/>
    </source>
</evidence>
<dbReference type="FunFam" id="1.10.1900.10:FF:000003">
    <property type="entry name" value="Polyadenylate-binding protein"/>
    <property type="match status" value="1"/>
</dbReference>
<protein>
    <recommendedName>
        <fullName evidence="11">Polyadenylate-binding protein</fullName>
        <shortName evidence="11">PABP</shortName>
    </recommendedName>
</protein>
<dbReference type="InterPro" id="IPR035979">
    <property type="entry name" value="RBD_domain_sf"/>
</dbReference>
<evidence type="ECO:0000256" key="6">
    <source>
        <dbReference type="ARBA" id="ARBA00022737"/>
    </source>
</evidence>
<evidence type="ECO:0000256" key="13">
    <source>
        <dbReference type="SAM" id="MobiDB-lite"/>
    </source>
</evidence>
<evidence type="ECO:0000256" key="10">
    <source>
        <dbReference type="PROSITE-ProRule" id="PRU00176"/>
    </source>
</evidence>
<comment type="similarity">
    <text evidence="3 11">Belongs to the polyadenylate-binding protein type-1 family.</text>
</comment>
<evidence type="ECO:0000256" key="2">
    <source>
        <dbReference type="ARBA" id="ARBA00004496"/>
    </source>
</evidence>
<dbReference type="SMART" id="SM00361">
    <property type="entry name" value="RRM_1"/>
    <property type="match status" value="4"/>
</dbReference>
<dbReference type="NCBIfam" id="TIGR01628">
    <property type="entry name" value="PABP-1234"/>
    <property type="match status" value="1"/>
</dbReference>
<dbReference type="InterPro" id="IPR006515">
    <property type="entry name" value="PABP_1234"/>
</dbReference>
<dbReference type="EMBL" id="CM007648">
    <property type="protein sequence ID" value="ONM20735.1"/>
    <property type="molecule type" value="Genomic_DNA"/>
</dbReference>
<evidence type="ECO:0000256" key="9">
    <source>
        <dbReference type="ARBA" id="ARBA00023242"/>
    </source>
</evidence>
<comment type="subcellular location">
    <subcellularLocation>
        <location evidence="2 11">Cytoplasm</location>
    </subcellularLocation>
    <subcellularLocation>
        <location evidence="1">Nucleus</location>
    </subcellularLocation>
</comment>